<name>A0ABM1V556_SOLPN</name>
<comment type="similarity">
    <text evidence="1">Belongs to the plant LTP family.</text>
</comment>
<evidence type="ECO:0000313" key="7">
    <source>
        <dbReference type="RefSeq" id="XP_027770874.1"/>
    </source>
</evidence>
<feature type="domain" description="Bifunctional inhibitor/plant lipid transfer protein/seed storage helical" evidence="5">
    <location>
        <begin position="24"/>
        <end position="108"/>
    </location>
</feature>
<accession>A0ABM1V556</accession>
<dbReference type="InterPro" id="IPR000528">
    <property type="entry name" value="Plant_nsLTP"/>
</dbReference>
<dbReference type="Pfam" id="PF14368">
    <property type="entry name" value="LTP_2"/>
    <property type="match status" value="1"/>
</dbReference>
<evidence type="ECO:0000313" key="6">
    <source>
        <dbReference type="Proteomes" id="UP000694930"/>
    </source>
</evidence>
<feature type="signal peptide" evidence="4">
    <location>
        <begin position="1"/>
        <end position="21"/>
    </location>
</feature>
<dbReference type="PRINTS" id="PR00382">
    <property type="entry name" value="LIPIDTRNSFER"/>
</dbReference>
<dbReference type="PANTHER" id="PTHR33076">
    <property type="entry name" value="NON-SPECIFIC LIPID-TRANSFER PROTEIN 2-RELATED"/>
    <property type="match status" value="1"/>
</dbReference>
<keyword evidence="3" id="KW-0446">Lipid-binding</keyword>
<dbReference type="Gene3D" id="1.10.110.10">
    <property type="entry name" value="Plant lipid-transfer and hydrophobic proteins"/>
    <property type="match status" value="1"/>
</dbReference>
<sequence length="122" mass="13470">MRLSSSTFSLVVIMIISLLLSRPYSSDGAVKCKEIAQRIKPCIDWMSIGYKSTGIVPKTCCNEMFRLNGMGVNREAELAICECFKSEMQDLNIDDKVSISISGRCGVLLPFPIVPNVNCSEI</sequence>
<organism evidence="6 7">
    <name type="scientific">Solanum pennellii</name>
    <name type="common">Tomato</name>
    <name type="synonym">Lycopersicon pennellii</name>
    <dbReference type="NCBI Taxonomy" id="28526"/>
    <lineage>
        <taxon>Eukaryota</taxon>
        <taxon>Viridiplantae</taxon>
        <taxon>Streptophyta</taxon>
        <taxon>Embryophyta</taxon>
        <taxon>Tracheophyta</taxon>
        <taxon>Spermatophyta</taxon>
        <taxon>Magnoliopsida</taxon>
        <taxon>eudicotyledons</taxon>
        <taxon>Gunneridae</taxon>
        <taxon>Pentapetalae</taxon>
        <taxon>asterids</taxon>
        <taxon>lamiids</taxon>
        <taxon>Solanales</taxon>
        <taxon>Solanaceae</taxon>
        <taxon>Solanoideae</taxon>
        <taxon>Solaneae</taxon>
        <taxon>Solanum</taxon>
        <taxon>Solanum subgen. Lycopersicon</taxon>
    </lineage>
</organism>
<dbReference type="InterPro" id="IPR036312">
    <property type="entry name" value="Bifun_inhib/LTP/seed_sf"/>
</dbReference>
<keyword evidence="6" id="KW-1185">Reference proteome</keyword>
<dbReference type="GeneID" id="114076173"/>
<dbReference type="Proteomes" id="UP000694930">
    <property type="component" value="Chromosome 1"/>
</dbReference>
<keyword evidence="4" id="KW-0732">Signal</keyword>
<dbReference type="SUPFAM" id="SSF47699">
    <property type="entry name" value="Bifunctional inhibitor/lipid-transfer protein/seed storage 2S albumin"/>
    <property type="match status" value="1"/>
</dbReference>
<keyword evidence="2" id="KW-0813">Transport</keyword>
<reference evidence="6" key="1">
    <citation type="journal article" date="2014" name="Nat. Genet.">
        <title>The genome of the stress-tolerant wild tomato species Solanum pennellii.</title>
        <authorList>
            <person name="Bolger A."/>
            <person name="Scossa F."/>
            <person name="Bolger M.E."/>
            <person name="Lanz C."/>
            <person name="Maumus F."/>
            <person name="Tohge T."/>
            <person name="Quesneville H."/>
            <person name="Alseekh S."/>
            <person name="Sorensen I."/>
            <person name="Lichtenstein G."/>
            <person name="Fich E.A."/>
            <person name="Conte M."/>
            <person name="Keller H."/>
            <person name="Schneeberger K."/>
            <person name="Schwacke R."/>
            <person name="Ofner I."/>
            <person name="Vrebalov J."/>
            <person name="Xu Y."/>
            <person name="Osorio S."/>
            <person name="Aflitos S.A."/>
            <person name="Schijlen E."/>
            <person name="Jimenez-Gomez J.M."/>
            <person name="Ryngajllo M."/>
            <person name="Kimura S."/>
            <person name="Kumar R."/>
            <person name="Koenig D."/>
            <person name="Headland L.R."/>
            <person name="Maloof J.N."/>
            <person name="Sinha N."/>
            <person name="van Ham R.C."/>
            <person name="Lankhorst R.K."/>
            <person name="Mao L."/>
            <person name="Vogel A."/>
            <person name="Arsova B."/>
            <person name="Panstruga R."/>
            <person name="Fei Z."/>
            <person name="Rose J.K."/>
            <person name="Zamir D."/>
            <person name="Carrari F."/>
            <person name="Giovannoni J.J."/>
            <person name="Weigel D."/>
            <person name="Usadel B."/>
            <person name="Fernie A.R."/>
        </authorList>
    </citation>
    <scope>NUCLEOTIDE SEQUENCE [LARGE SCALE GENOMIC DNA]</scope>
    <source>
        <strain evidence="6">cv. LA0716</strain>
    </source>
</reference>
<dbReference type="InterPro" id="IPR016140">
    <property type="entry name" value="Bifunc_inhib/LTP/seed_store"/>
</dbReference>
<evidence type="ECO:0000256" key="2">
    <source>
        <dbReference type="ARBA" id="ARBA00022448"/>
    </source>
</evidence>
<dbReference type="RefSeq" id="XP_027770874.1">
    <property type="nucleotide sequence ID" value="XM_027915073.1"/>
</dbReference>
<proteinExistence type="inferred from homology"/>
<feature type="chain" id="PRO_5045546567" evidence="4">
    <location>
        <begin position="22"/>
        <end position="122"/>
    </location>
</feature>
<gene>
    <name evidence="7" type="primary">LOC114076173</name>
</gene>
<reference evidence="7" key="2">
    <citation type="submission" date="2025-08" db="UniProtKB">
        <authorList>
            <consortium name="RefSeq"/>
        </authorList>
    </citation>
    <scope>IDENTIFICATION</scope>
</reference>
<protein>
    <submittedName>
        <fullName evidence="7">Non-specific lipid-transfer protein 1-like</fullName>
    </submittedName>
</protein>
<evidence type="ECO:0000256" key="4">
    <source>
        <dbReference type="SAM" id="SignalP"/>
    </source>
</evidence>
<evidence type="ECO:0000256" key="3">
    <source>
        <dbReference type="ARBA" id="ARBA00023121"/>
    </source>
</evidence>
<evidence type="ECO:0000256" key="1">
    <source>
        <dbReference type="ARBA" id="ARBA00009748"/>
    </source>
</evidence>
<evidence type="ECO:0000259" key="5">
    <source>
        <dbReference type="Pfam" id="PF14368"/>
    </source>
</evidence>